<dbReference type="InterPro" id="IPR050328">
    <property type="entry name" value="Dev_Immune_Receptor"/>
</dbReference>
<feature type="signal peptide" evidence="2">
    <location>
        <begin position="1"/>
        <end position="30"/>
    </location>
</feature>
<evidence type="ECO:0000313" key="3">
    <source>
        <dbReference type="EMBL" id="CAL1265192.1"/>
    </source>
</evidence>
<comment type="caution">
    <text evidence="3">The sequence shown here is derived from an EMBL/GenBank/DDBJ whole genome shotgun (WGS) entry which is preliminary data.</text>
</comment>
<dbReference type="Gene3D" id="3.80.10.10">
    <property type="entry name" value="Ribonuclease Inhibitor"/>
    <property type="match status" value="1"/>
</dbReference>
<keyword evidence="4" id="KW-1185">Reference proteome</keyword>
<evidence type="ECO:0000256" key="1">
    <source>
        <dbReference type="ARBA" id="ARBA00022729"/>
    </source>
</evidence>
<dbReference type="InterPro" id="IPR032675">
    <property type="entry name" value="LRR_dom_sf"/>
</dbReference>
<feature type="chain" id="PRO_5043796867" evidence="2">
    <location>
        <begin position="31"/>
        <end position="324"/>
    </location>
</feature>
<name>A0AAV1Z115_9ARAC</name>
<sequence>MKEFLILGEAMICKWLALFFLLIPLEIVSSTTNASCSLLHIKDGSAKNYVICRGRFLPVQNLKKMLQNFTESFNTFELRDVSMDVLPEDMFSGLKTVGIQKIIFSHSTVELLNLPEMQYSAFKTVENTLKSFEVYDSSSVFAWNISVLASLNVLEKIIIENSEFFEVKEIFGNLRKLRLIQFINSGVRWVHPKAFNNIENLTICSLADNRLTEVKRSMFPQPATYLYDLDLSFNRLKFLPKDMFDDMPSLHELKLDNNRLRYFKIELVKPIWNQLTELWLDGNNALCYPFCWSVVKEHRPLFLDSSKCRTSKSIRLDEFYSHCK</sequence>
<dbReference type="PANTHER" id="PTHR24373">
    <property type="entry name" value="SLIT RELATED LEUCINE-RICH REPEAT NEURONAL PROTEIN"/>
    <property type="match status" value="1"/>
</dbReference>
<organism evidence="3 4">
    <name type="scientific">Larinioides sclopetarius</name>
    <dbReference type="NCBI Taxonomy" id="280406"/>
    <lineage>
        <taxon>Eukaryota</taxon>
        <taxon>Metazoa</taxon>
        <taxon>Ecdysozoa</taxon>
        <taxon>Arthropoda</taxon>
        <taxon>Chelicerata</taxon>
        <taxon>Arachnida</taxon>
        <taxon>Araneae</taxon>
        <taxon>Araneomorphae</taxon>
        <taxon>Entelegynae</taxon>
        <taxon>Araneoidea</taxon>
        <taxon>Araneidae</taxon>
        <taxon>Larinioides</taxon>
    </lineage>
</organism>
<proteinExistence type="predicted"/>
<dbReference type="EMBL" id="CAXIEN010000016">
    <property type="protein sequence ID" value="CAL1265192.1"/>
    <property type="molecule type" value="Genomic_DNA"/>
</dbReference>
<dbReference type="SUPFAM" id="SSF52058">
    <property type="entry name" value="L domain-like"/>
    <property type="match status" value="1"/>
</dbReference>
<reference evidence="3 4" key="1">
    <citation type="submission" date="2024-04" db="EMBL/GenBank/DDBJ databases">
        <authorList>
            <person name="Rising A."/>
            <person name="Reimegard J."/>
            <person name="Sonavane S."/>
            <person name="Akerstrom W."/>
            <person name="Nylinder S."/>
            <person name="Hedman E."/>
            <person name="Kallberg Y."/>
        </authorList>
    </citation>
    <scope>NUCLEOTIDE SEQUENCE [LARGE SCALE GENOMIC DNA]</scope>
</reference>
<protein>
    <submittedName>
        <fullName evidence="3">Uncharacterized protein</fullName>
    </submittedName>
</protein>
<dbReference type="GO" id="GO:0031012">
    <property type="term" value="C:extracellular matrix"/>
    <property type="evidence" value="ECO:0007669"/>
    <property type="project" value="TreeGrafter"/>
</dbReference>
<accession>A0AAV1Z115</accession>
<dbReference type="GO" id="GO:0005615">
    <property type="term" value="C:extracellular space"/>
    <property type="evidence" value="ECO:0007669"/>
    <property type="project" value="TreeGrafter"/>
</dbReference>
<keyword evidence="1 2" id="KW-0732">Signal</keyword>
<evidence type="ECO:0000313" key="4">
    <source>
        <dbReference type="Proteomes" id="UP001497382"/>
    </source>
</evidence>
<dbReference type="AlphaFoldDB" id="A0AAV1Z115"/>
<dbReference type="Proteomes" id="UP001497382">
    <property type="component" value="Unassembled WGS sequence"/>
</dbReference>
<dbReference type="InterPro" id="IPR001611">
    <property type="entry name" value="Leu-rich_rpt"/>
</dbReference>
<dbReference type="Pfam" id="PF13855">
    <property type="entry name" value="LRR_8"/>
    <property type="match status" value="1"/>
</dbReference>
<evidence type="ECO:0000256" key="2">
    <source>
        <dbReference type="SAM" id="SignalP"/>
    </source>
</evidence>
<gene>
    <name evidence="3" type="ORF">LARSCL_LOCUS2393</name>
</gene>
<dbReference type="PANTHER" id="PTHR24373:SF395">
    <property type="entry name" value="IG-LIKE DOMAIN-CONTAINING PROTEIN"/>
    <property type="match status" value="1"/>
</dbReference>